<evidence type="ECO:0000256" key="1">
    <source>
        <dbReference type="SAM" id="MobiDB-lite"/>
    </source>
</evidence>
<organism evidence="2 3">
    <name type="scientific">Plasmodiophora brassicae</name>
    <name type="common">Clubroot disease agent</name>
    <dbReference type="NCBI Taxonomy" id="37360"/>
    <lineage>
        <taxon>Eukaryota</taxon>
        <taxon>Sar</taxon>
        <taxon>Rhizaria</taxon>
        <taxon>Endomyxa</taxon>
        <taxon>Phytomyxea</taxon>
        <taxon>Plasmodiophorida</taxon>
        <taxon>Plasmodiophoridae</taxon>
        <taxon>Plasmodiophora</taxon>
    </lineage>
</organism>
<dbReference type="GO" id="GO:0006511">
    <property type="term" value="P:ubiquitin-dependent protein catabolic process"/>
    <property type="evidence" value="ECO:0007669"/>
    <property type="project" value="InterPro"/>
</dbReference>
<dbReference type="Gene3D" id="2.60.120.380">
    <property type="match status" value="1"/>
</dbReference>
<dbReference type="EMBL" id="CDSF01000035">
    <property type="protein sequence ID" value="CEO95799.1"/>
    <property type="molecule type" value="Genomic_DNA"/>
</dbReference>
<reference evidence="2 3" key="1">
    <citation type="submission" date="2015-02" db="EMBL/GenBank/DDBJ databases">
        <authorList>
            <person name="Chooi Y.-H."/>
        </authorList>
    </citation>
    <scope>NUCLEOTIDE SEQUENCE [LARGE SCALE GENOMIC DNA]</scope>
    <source>
        <strain evidence="2">E3</strain>
    </source>
</reference>
<dbReference type="GO" id="GO:0036503">
    <property type="term" value="P:ERAD pathway"/>
    <property type="evidence" value="ECO:0007669"/>
    <property type="project" value="TreeGrafter"/>
</dbReference>
<dbReference type="Gene3D" id="3.10.330.10">
    <property type="match status" value="1"/>
</dbReference>
<dbReference type="OrthoDB" id="422728at2759"/>
<dbReference type="GO" id="GO:0034098">
    <property type="term" value="C:VCP-NPL4-UFD1 AAA ATPase complex"/>
    <property type="evidence" value="ECO:0007669"/>
    <property type="project" value="TreeGrafter"/>
</dbReference>
<name>A0A0G4IKW2_PLABS</name>
<dbReference type="PANTHER" id="PTHR12555">
    <property type="entry name" value="UBIQUITIN FUSION DEGRADATON PROTEIN 1"/>
    <property type="match status" value="1"/>
</dbReference>
<dbReference type="AlphaFoldDB" id="A0A0G4IKW2"/>
<dbReference type="OMA" id="EMACARY"/>
<dbReference type="Gene3D" id="2.40.40.50">
    <property type="entry name" value="Ubiquitin fusion degradation protein UFD1, N-terminal domain"/>
    <property type="match status" value="1"/>
</dbReference>
<dbReference type="STRING" id="37360.A0A0G4IKW2"/>
<evidence type="ECO:0000313" key="2">
    <source>
        <dbReference type="EMBL" id="CEO95799.1"/>
    </source>
</evidence>
<accession>A0A0G4IKW2</accession>
<gene>
    <name evidence="2" type="ORF">PBRA_004512</name>
</gene>
<proteinExistence type="predicted"/>
<dbReference type="InterPro" id="IPR004854">
    <property type="entry name" value="Ufd1-like"/>
</dbReference>
<keyword evidence="3" id="KW-1185">Reference proteome</keyword>
<sequence>MQLVLICGRQRHACELGAGTRVADVRRIASEAFGLDRGTLKLVGWANRSDSDEIPIRASGKPLKVNVIGSATHVVESVRQASEVQRVADEEAKRLEKFEEERRRLREVAEAERRAAETAALAERRAAEEAERQRRRAELEEQRRAQMLARQLERIHRLPQDPQQTPDHLFRIVNGPLRRVLRCAEPIGEPCEPNIQFNRQAELPPEILEAAMDPERTTPLLPLFLVLRNEDRVYYVGVSEFSAAPGSIRLPPAAMKDLQVAVGQSLSLESISPVQGESVAIRPLDETFFWIEPSERAALLEFELRQRQLVVEGEILDLYYLGGLFQVVVETTRPGNPISIINTDLVTEILQPLNPAPIRAVPVDGSCIVPDIPESQSNVMTFVVDGRVPQQLNVQCRFATGDCDLYISSTTREPSPANFDVCFQAAGEASVTHEFVPGRYFVAIHAWTAATGVELTIRPAEKTTGYAMDATVNTENMSTCPNCRRPIPAPSLQLHSLQCSRTMYFCEKCSRALSRTERAKHDALQHSQMHCECGFVAEQAALMVHRREQCKFRPTSCIYCPMRVHQVQRGPHQQICGLRDSTCRICYQQFKRKEIRRHMEREHNIDPRTVTAHDIHR</sequence>
<feature type="region of interest" description="Disordered" evidence="1">
    <location>
        <begin position="120"/>
        <end position="141"/>
    </location>
</feature>
<dbReference type="PANTHER" id="PTHR12555:SF15">
    <property type="entry name" value="FUSION DEGRADATION PROTEIN (UFD1), PUTATIVE (AFU_ORTHOLOGUE AFUA_4G04640)-RELATED"/>
    <property type="match status" value="1"/>
</dbReference>
<dbReference type="GO" id="GO:0031593">
    <property type="term" value="F:polyubiquitin modification-dependent protein binding"/>
    <property type="evidence" value="ECO:0007669"/>
    <property type="project" value="TreeGrafter"/>
</dbReference>
<protein>
    <submittedName>
        <fullName evidence="2">Uncharacterized protein</fullName>
    </submittedName>
</protein>
<dbReference type="InterPro" id="IPR042299">
    <property type="entry name" value="Ufd1-like_Nn"/>
</dbReference>
<evidence type="ECO:0000313" key="3">
    <source>
        <dbReference type="Proteomes" id="UP000039324"/>
    </source>
</evidence>
<dbReference type="Proteomes" id="UP000039324">
    <property type="component" value="Unassembled WGS sequence"/>
</dbReference>